<protein>
    <submittedName>
        <fullName evidence="13">Putative cytochrome b ascorbate-dependent protein 3 isoform X2</fullName>
    </submittedName>
</protein>
<dbReference type="GO" id="GO:0016491">
    <property type="term" value="F:oxidoreductase activity"/>
    <property type="evidence" value="ECO:0007669"/>
    <property type="project" value="InterPro"/>
</dbReference>
<accession>A0A2G8KR91</accession>
<keyword evidence="8 11" id="KW-1133">Transmembrane helix</keyword>
<gene>
    <name evidence="13" type="ORF">BSL78_12588</name>
</gene>
<dbReference type="PANTHER" id="PTHR10106:SF0">
    <property type="entry name" value="LD36721P"/>
    <property type="match status" value="1"/>
</dbReference>
<comment type="caution">
    <text evidence="13">The sequence shown here is derived from an EMBL/GenBank/DDBJ whole genome shotgun (WGS) entry which is preliminary data.</text>
</comment>
<comment type="subcellular location">
    <subcellularLocation>
        <location evidence="2">Membrane</location>
        <topology evidence="2">Multi-pass membrane protein</topology>
    </subcellularLocation>
</comment>
<dbReference type="PANTHER" id="PTHR10106">
    <property type="entry name" value="CYTOCHROME B561-RELATED"/>
    <property type="match status" value="1"/>
</dbReference>
<evidence type="ECO:0000256" key="4">
    <source>
        <dbReference type="ARBA" id="ARBA00022617"/>
    </source>
</evidence>
<dbReference type="GO" id="GO:0046872">
    <property type="term" value="F:metal ion binding"/>
    <property type="evidence" value="ECO:0007669"/>
    <property type="project" value="UniProtKB-KW"/>
</dbReference>
<dbReference type="InterPro" id="IPR006593">
    <property type="entry name" value="Cyt_b561/ferric_Rdtase_TM"/>
</dbReference>
<dbReference type="InterPro" id="IPR043205">
    <property type="entry name" value="CYB561/CYBRD1-like"/>
</dbReference>
<sequence length="192" mass="21299">MQSILVYRAGAATGLSRFTLKMIHFIIQLVAFIMAVLALFAVFRYHGTHGYPNMMSLHNWVGMATVVFFGLQLLFGFLFFLFPRPRESIRSAYKGVHLFFGFFIFGMVAVSILTGLTEQIFYNNGGFDSVTSKVLIANVISIVLVAFIGVVTFTVTSSFFEDNDEKIQDDIAAATSDEKSGLLEMKPAESST</sequence>
<organism evidence="13 14">
    <name type="scientific">Stichopus japonicus</name>
    <name type="common">Sea cucumber</name>
    <dbReference type="NCBI Taxonomy" id="307972"/>
    <lineage>
        <taxon>Eukaryota</taxon>
        <taxon>Metazoa</taxon>
        <taxon>Echinodermata</taxon>
        <taxon>Eleutherozoa</taxon>
        <taxon>Echinozoa</taxon>
        <taxon>Holothuroidea</taxon>
        <taxon>Aspidochirotacea</taxon>
        <taxon>Aspidochirotida</taxon>
        <taxon>Stichopodidae</taxon>
        <taxon>Apostichopus</taxon>
    </lineage>
</organism>
<proteinExistence type="predicted"/>
<evidence type="ECO:0000256" key="9">
    <source>
        <dbReference type="ARBA" id="ARBA00023004"/>
    </source>
</evidence>
<evidence type="ECO:0000259" key="12">
    <source>
        <dbReference type="PROSITE" id="PS50939"/>
    </source>
</evidence>
<feature type="transmembrane region" description="Helical" evidence="11">
    <location>
        <begin position="25"/>
        <end position="45"/>
    </location>
</feature>
<evidence type="ECO:0000256" key="2">
    <source>
        <dbReference type="ARBA" id="ARBA00004141"/>
    </source>
</evidence>
<keyword evidence="7" id="KW-0249">Electron transport</keyword>
<keyword evidence="3" id="KW-0813">Transport</keyword>
<evidence type="ECO:0000256" key="5">
    <source>
        <dbReference type="ARBA" id="ARBA00022692"/>
    </source>
</evidence>
<dbReference type="EMBL" id="MRZV01000417">
    <property type="protein sequence ID" value="PIK50524.1"/>
    <property type="molecule type" value="Genomic_DNA"/>
</dbReference>
<comment type="cofactor">
    <cofactor evidence="1">
        <name>heme b</name>
        <dbReference type="ChEBI" id="CHEBI:60344"/>
    </cofactor>
</comment>
<keyword evidence="5 11" id="KW-0812">Transmembrane</keyword>
<keyword evidence="10 11" id="KW-0472">Membrane</keyword>
<feature type="transmembrane region" description="Helical" evidence="11">
    <location>
        <begin position="95"/>
        <end position="116"/>
    </location>
</feature>
<name>A0A2G8KR91_STIJA</name>
<dbReference type="Proteomes" id="UP000230750">
    <property type="component" value="Unassembled WGS sequence"/>
</dbReference>
<dbReference type="AlphaFoldDB" id="A0A2G8KR91"/>
<evidence type="ECO:0000256" key="6">
    <source>
        <dbReference type="ARBA" id="ARBA00022723"/>
    </source>
</evidence>
<evidence type="ECO:0000256" key="7">
    <source>
        <dbReference type="ARBA" id="ARBA00022982"/>
    </source>
</evidence>
<feature type="domain" description="Cytochrome b561" evidence="12">
    <location>
        <begin position="1"/>
        <end position="156"/>
    </location>
</feature>
<evidence type="ECO:0000256" key="1">
    <source>
        <dbReference type="ARBA" id="ARBA00001970"/>
    </source>
</evidence>
<evidence type="ECO:0000256" key="8">
    <source>
        <dbReference type="ARBA" id="ARBA00022989"/>
    </source>
</evidence>
<evidence type="ECO:0000256" key="3">
    <source>
        <dbReference type="ARBA" id="ARBA00022448"/>
    </source>
</evidence>
<evidence type="ECO:0000313" key="14">
    <source>
        <dbReference type="Proteomes" id="UP000230750"/>
    </source>
</evidence>
<reference evidence="13 14" key="1">
    <citation type="journal article" date="2017" name="PLoS Biol.">
        <title>The sea cucumber genome provides insights into morphological evolution and visceral regeneration.</title>
        <authorList>
            <person name="Zhang X."/>
            <person name="Sun L."/>
            <person name="Yuan J."/>
            <person name="Sun Y."/>
            <person name="Gao Y."/>
            <person name="Zhang L."/>
            <person name="Li S."/>
            <person name="Dai H."/>
            <person name="Hamel J.F."/>
            <person name="Liu C."/>
            <person name="Yu Y."/>
            <person name="Liu S."/>
            <person name="Lin W."/>
            <person name="Guo K."/>
            <person name="Jin S."/>
            <person name="Xu P."/>
            <person name="Storey K.B."/>
            <person name="Huan P."/>
            <person name="Zhang T."/>
            <person name="Zhou Y."/>
            <person name="Zhang J."/>
            <person name="Lin C."/>
            <person name="Li X."/>
            <person name="Xing L."/>
            <person name="Huo D."/>
            <person name="Sun M."/>
            <person name="Wang L."/>
            <person name="Mercier A."/>
            <person name="Li F."/>
            <person name="Yang H."/>
            <person name="Xiang J."/>
        </authorList>
    </citation>
    <scope>NUCLEOTIDE SEQUENCE [LARGE SCALE GENOMIC DNA]</scope>
    <source>
        <strain evidence="13">Shaxun</strain>
        <tissue evidence="13">Muscle</tissue>
    </source>
</reference>
<evidence type="ECO:0000256" key="11">
    <source>
        <dbReference type="SAM" id="Phobius"/>
    </source>
</evidence>
<dbReference type="STRING" id="307972.A0A2G8KR91"/>
<dbReference type="Gene3D" id="1.20.120.1770">
    <property type="match status" value="1"/>
</dbReference>
<evidence type="ECO:0000256" key="10">
    <source>
        <dbReference type="ARBA" id="ARBA00023136"/>
    </source>
</evidence>
<dbReference type="OrthoDB" id="907479at2759"/>
<dbReference type="GO" id="GO:0016020">
    <property type="term" value="C:membrane"/>
    <property type="evidence" value="ECO:0007669"/>
    <property type="project" value="UniProtKB-SubCell"/>
</dbReference>
<dbReference type="Pfam" id="PF03188">
    <property type="entry name" value="Cytochrom_B561"/>
    <property type="match status" value="1"/>
</dbReference>
<keyword evidence="6" id="KW-0479">Metal-binding</keyword>
<evidence type="ECO:0000313" key="13">
    <source>
        <dbReference type="EMBL" id="PIK50524.1"/>
    </source>
</evidence>
<dbReference type="SMART" id="SM00665">
    <property type="entry name" value="B561"/>
    <property type="match status" value="1"/>
</dbReference>
<feature type="transmembrane region" description="Helical" evidence="11">
    <location>
        <begin position="136"/>
        <end position="160"/>
    </location>
</feature>
<keyword evidence="14" id="KW-1185">Reference proteome</keyword>
<feature type="transmembrane region" description="Helical" evidence="11">
    <location>
        <begin position="57"/>
        <end position="83"/>
    </location>
</feature>
<dbReference type="PROSITE" id="PS50939">
    <property type="entry name" value="CYTOCHROME_B561"/>
    <property type="match status" value="1"/>
</dbReference>
<keyword evidence="9" id="KW-0408">Iron</keyword>
<keyword evidence="4" id="KW-0349">Heme</keyword>